<keyword evidence="2" id="KW-1185">Reference proteome</keyword>
<evidence type="ECO:0000313" key="1">
    <source>
        <dbReference type="EMBL" id="EUN27472.1"/>
    </source>
</evidence>
<dbReference type="GeneID" id="26260511"/>
<protein>
    <submittedName>
        <fullName evidence="1">Uncharacterized protein</fullName>
    </submittedName>
</protein>
<proteinExistence type="predicted"/>
<organism evidence="1 2">
    <name type="scientific">Bipolaris victoriae (strain FI3)</name>
    <name type="common">Victoria blight of oats agent</name>
    <name type="synonym">Cochliobolus victoriae</name>
    <dbReference type="NCBI Taxonomy" id="930091"/>
    <lineage>
        <taxon>Eukaryota</taxon>
        <taxon>Fungi</taxon>
        <taxon>Dikarya</taxon>
        <taxon>Ascomycota</taxon>
        <taxon>Pezizomycotina</taxon>
        <taxon>Dothideomycetes</taxon>
        <taxon>Pleosporomycetidae</taxon>
        <taxon>Pleosporales</taxon>
        <taxon>Pleosporineae</taxon>
        <taxon>Pleosporaceae</taxon>
        <taxon>Bipolaris</taxon>
    </lineage>
</organism>
<dbReference type="OrthoDB" id="10314674at2759"/>
<evidence type="ECO:0000313" key="2">
    <source>
        <dbReference type="Proteomes" id="UP000054337"/>
    </source>
</evidence>
<sequence>MDSASQSLDQEDTLLSCWGRLIVHLLVCIRIVLIAPSGSNVNTTRSLSKWHHTKSLEPDRVTLLTYHDP</sequence>
<reference evidence="1 2" key="1">
    <citation type="journal article" date="2013" name="PLoS Genet.">
        <title>Comparative genome structure, secondary metabolite, and effector coding capacity across Cochliobolus pathogens.</title>
        <authorList>
            <person name="Condon B.J."/>
            <person name="Leng Y."/>
            <person name="Wu D."/>
            <person name="Bushley K.E."/>
            <person name="Ohm R.A."/>
            <person name="Otillar R."/>
            <person name="Martin J."/>
            <person name="Schackwitz W."/>
            <person name="Grimwood J."/>
            <person name="MohdZainudin N."/>
            <person name="Xue C."/>
            <person name="Wang R."/>
            <person name="Manning V.A."/>
            <person name="Dhillon B."/>
            <person name="Tu Z.J."/>
            <person name="Steffenson B.J."/>
            <person name="Salamov A."/>
            <person name="Sun H."/>
            <person name="Lowry S."/>
            <person name="LaButti K."/>
            <person name="Han J."/>
            <person name="Copeland A."/>
            <person name="Lindquist E."/>
            <person name="Barry K."/>
            <person name="Schmutz J."/>
            <person name="Baker S.E."/>
            <person name="Ciuffetti L.M."/>
            <person name="Grigoriev I.V."/>
            <person name="Zhong S."/>
            <person name="Turgeon B.G."/>
        </authorList>
    </citation>
    <scope>NUCLEOTIDE SEQUENCE [LARGE SCALE GENOMIC DNA]</scope>
    <source>
        <strain evidence="1 2">FI3</strain>
    </source>
</reference>
<dbReference type="HOGENOM" id="CLU_204102_0_0_1"/>
<gene>
    <name evidence="1" type="ORF">COCVIDRAFT_98075</name>
</gene>
<dbReference type="Proteomes" id="UP000054337">
    <property type="component" value="Unassembled WGS sequence"/>
</dbReference>
<accession>W7ETX3</accession>
<dbReference type="RefSeq" id="XP_014557075.1">
    <property type="nucleotide sequence ID" value="XM_014701589.1"/>
</dbReference>
<dbReference type="AlphaFoldDB" id="W7ETX3"/>
<dbReference type="EMBL" id="KI968729">
    <property type="protein sequence ID" value="EUN27472.1"/>
    <property type="molecule type" value="Genomic_DNA"/>
</dbReference>
<name>W7ETX3_BIPV3</name>